<accession>A0A0D8B5Y6</accession>
<keyword evidence="3" id="KW-0511">Multifunctional enzyme</keyword>
<dbReference type="Gene3D" id="3.30.70.3290">
    <property type="match status" value="1"/>
</dbReference>
<dbReference type="FunFam" id="3.40.47.10:FF:000019">
    <property type="entry name" value="Polyketide synthase type I"/>
    <property type="match status" value="1"/>
</dbReference>
<dbReference type="CDD" id="cd00833">
    <property type="entry name" value="PKS"/>
    <property type="match status" value="1"/>
</dbReference>
<dbReference type="GO" id="GO:0004315">
    <property type="term" value="F:3-oxoacyl-[acyl-carrier-protein] synthase activity"/>
    <property type="evidence" value="ECO:0007669"/>
    <property type="project" value="InterPro"/>
</dbReference>
<dbReference type="InterPro" id="IPR032821">
    <property type="entry name" value="PKS_assoc"/>
</dbReference>
<dbReference type="InterPro" id="IPR050091">
    <property type="entry name" value="PKS_NRPS_Biosynth_Enz"/>
</dbReference>
<evidence type="ECO:0000259" key="5">
    <source>
        <dbReference type="PROSITE" id="PS52004"/>
    </source>
</evidence>
<organism evidence="6 7">
    <name type="scientific">Frankia torreyi</name>
    <dbReference type="NCBI Taxonomy" id="1856"/>
    <lineage>
        <taxon>Bacteria</taxon>
        <taxon>Bacillati</taxon>
        <taxon>Actinomycetota</taxon>
        <taxon>Actinomycetes</taxon>
        <taxon>Frankiales</taxon>
        <taxon>Frankiaceae</taxon>
        <taxon>Frankia</taxon>
    </lineage>
</organism>
<dbReference type="InterPro" id="IPR014031">
    <property type="entry name" value="Ketoacyl_synth_C"/>
</dbReference>
<comment type="cofactor">
    <cofactor evidence="1">
        <name>pantetheine 4'-phosphate</name>
        <dbReference type="ChEBI" id="CHEBI:47942"/>
    </cofactor>
</comment>
<comment type="caution">
    <text evidence="6">The sequence shown here is derived from an EMBL/GenBank/DDBJ whole genome shotgun (WGS) entry which is preliminary data.</text>
</comment>
<keyword evidence="7" id="KW-1185">Reference proteome</keyword>
<dbReference type="AlphaFoldDB" id="A0A0D8B5Y6"/>
<feature type="compositionally biased region" description="Basic and acidic residues" evidence="4">
    <location>
        <begin position="487"/>
        <end position="499"/>
    </location>
</feature>
<dbReference type="InterPro" id="IPR016039">
    <property type="entry name" value="Thiolase-like"/>
</dbReference>
<keyword evidence="2" id="KW-0808">Transferase</keyword>
<dbReference type="PANTHER" id="PTHR43775">
    <property type="entry name" value="FATTY ACID SYNTHASE"/>
    <property type="match status" value="1"/>
</dbReference>
<dbReference type="SMART" id="SM00825">
    <property type="entry name" value="PKS_KS"/>
    <property type="match status" value="1"/>
</dbReference>
<evidence type="ECO:0000256" key="4">
    <source>
        <dbReference type="SAM" id="MobiDB-lite"/>
    </source>
</evidence>
<dbReference type="Pfam" id="PF00109">
    <property type="entry name" value="ketoacyl-synt"/>
    <property type="match status" value="1"/>
</dbReference>
<dbReference type="Pfam" id="PF16197">
    <property type="entry name" value="KAsynt_C_assoc"/>
    <property type="match status" value="1"/>
</dbReference>
<evidence type="ECO:0000256" key="1">
    <source>
        <dbReference type="ARBA" id="ARBA00001957"/>
    </source>
</evidence>
<feature type="non-terminal residue" evidence="6">
    <location>
        <position position="545"/>
    </location>
</feature>
<dbReference type="SUPFAM" id="SSF101173">
    <property type="entry name" value="Docking domain B of the erythromycin polyketide synthase (DEBS)"/>
    <property type="match status" value="1"/>
</dbReference>
<dbReference type="PROSITE" id="PS00606">
    <property type="entry name" value="KS3_1"/>
    <property type="match status" value="1"/>
</dbReference>
<reference evidence="7" key="1">
    <citation type="submission" date="2015-02" db="EMBL/GenBank/DDBJ databases">
        <title>Draft Genome of Frankia sp. CpI1-S.</title>
        <authorList>
            <person name="Oshone R.T."/>
            <person name="Ngom M."/>
            <person name="Ghodhbane-Gtari F."/>
            <person name="Gtari M."/>
            <person name="Morris K."/>
            <person name="Thomas K."/>
            <person name="Sen A."/>
            <person name="Tisa L.S."/>
        </authorList>
    </citation>
    <scope>NUCLEOTIDE SEQUENCE [LARGE SCALE GENOMIC DNA]</scope>
    <source>
        <strain evidence="7">CpI1-S</strain>
    </source>
</reference>
<dbReference type="InterPro" id="IPR015083">
    <property type="entry name" value="NorB/c/GfsB-D-like_docking"/>
</dbReference>
<dbReference type="GO" id="GO:0006633">
    <property type="term" value="P:fatty acid biosynthetic process"/>
    <property type="evidence" value="ECO:0007669"/>
    <property type="project" value="InterPro"/>
</dbReference>
<dbReference type="PROSITE" id="PS52004">
    <property type="entry name" value="KS3_2"/>
    <property type="match status" value="1"/>
</dbReference>
<dbReference type="Gene3D" id="3.40.47.10">
    <property type="match status" value="1"/>
</dbReference>
<evidence type="ECO:0000313" key="7">
    <source>
        <dbReference type="Proteomes" id="UP000032545"/>
    </source>
</evidence>
<dbReference type="InterPro" id="IPR036299">
    <property type="entry name" value="Polyketide_synth_docking_sf"/>
</dbReference>
<dbReference type="PANTHER" id="PTHR43775:SF51">
    <property type="entry name" value="INACTIVE PHENOLPHTHIOCEROL SYNTHESIS POLYKETIDE SYNTHASE TYPE I PKS1-RELATED"/>
    <property type="match status" value="1"/>
</dbReference>
<sequence>MSNDAKLREYLKRAVSDARTAQKRLREVESSRREPIAIVGMACRLPGGVTTPEGLWELVADGRDAISEFPTDRDWNVEELFDPDPDAAGKSYTRHGGFLHDAADFDAEFFGISPREALATDPQQRLLLETAWEAFERAGIDPTTLRGSRTAVFAGIAGQDYAARLHEIPDELEAYIGLGTLGSVLSGRISYTFGFEGPSVTVDTACSSSLVALHLASQALRGGEADLALAGGVAVMSSPAAFIEFSRQRGLSPDGRCKAFADAADGTGWAEGVGILLLERLSDARRNNHPVLAVVRGSAVNSDGASNGLTAPNGPSQQRVIRAALASARLSAADVDAVEAHGTGTPLGDPIEAQAILATYGQNRPTDRPLWLGSLKSNIGHTQAAAGAAGVIKTVLALQHGLLPRTLHVDAPSTQVNWSTGAVELLTEARSWPETGAPRRAGVSAFGVSGTNAHVIIEQAPADDGATEGNADGQEGNADAQEGNAVGRKDSADGRKDSADAQDDAAAGREALPVLVPLSARSPEALRDQARRLATHLRAADSADV</sequence>
<dbReference type="SUPFAM" id="SSF53901">
    <property type="entry name" value="Thiolase-like"/>
    <property type="match status" value="1"/>
</dbReference>
<dbReference type="GO" id="GO:0030639">
    <property type="term" value="P:polyketide biosynthetic process"/>
    <property type="evidence" value="ECO:0007669"/>
    <property type="project" value="UniProtKB-ARBA"/>
</dbReference>
<dbReference type="Pfam" id="PF02801">
    <property type="entry name" value="Ketoacyl-synt_C"/>
    <property type="match status" value="1"/>
</dbReference>
<evidence type="ECO:0000313" key="6">
    <source>
        <dbReference type="EMBL" id="KJE19329.1"/>
    </source>
</evidence>
<reference evidence="6 7" key="2">
    <citation type="journal article" date="2016" name="Genome Announc.">
        <title>Permanent Draft Genome Sequences for Two Variants of Frankia sp. Strain CpI1, the First Frankia Strain Isolated from Root Nodules of Comptonia peregrina.</title>
        <authorList>
            <person name="Oshone R."/>
            <person name="Hurst S.G.IV."/>
            <person name="Abebe-Akele F."/>
            <person name="Simpson S."/>
            <person name="Morris K."/>
            <person name="Thomas W.K."/>
            <person name="Tisa L.S."/>
        </authorList>
    </citation>
    <scope>NUCLEOTIDE SEQUENCE [LARGE SCALE GENOMIC DNA]</scope>
    <source>
        <strain evidence="7">CpI1-S</strain>
    </source>
</reference>
<feature type="region of interest" description="Disordered" evidence="4">
    <location>
        <begin position="463"/>
        <end position="523"/>
    </location>
</feature>
<dbReference type="InterPro" id="IPR018201">
    <property type="entry name" value="Ketoacyl_synth_AS"/>
</dbReference>
<evidence type="ECO:0000256" key="3">
    <source>
        <dbReference type="ARBA" id="ARBA00023268"/>
    </source>
</evidence>
<evidence type="ECO:0000256" key="2">
    <source>
        <dbReference type="ARBA" id="ARBA00022679"/>
    </source>
</evidence>
<protein>
    <submittedName>
        <fullName evidence="6">Beta-ketoacyl synthase family protein</fullName>
    </submittedName>
</protein>
<dbReference type="Pfam" id="PF08990">
    <property type="entry name" value="Docking"/>
    <property type="match status" value="1"/>
</dbReference>
<feature type="domain" description="Ketosynthase family 3 (KS3)" evidence="5">
    <location>
        <begin position="33"/>
        <end position="459"/>
    </location>
</feature>
<dbReference type="InterPro" id="IPR014030">
    <property type="entry name" value="Ketoacyl_synth_N"/>
</dbReference>
<proteinExistence type="predicted"/>
<gene>
    <name evidence="6" type="ORF">FF36_06396</name>
</gene>
<dbReference type="InterPro" id="IPR020841">
    <property type="entry name" value="PKS_Beta-ketoAc_synthase_dom"/>
</dbReference>
<dbReference type="GO" id="GO:0004312">
    <property type="term" value="F:fatty acid synthase activity"/>
    <property type="evidence" value="ECO:0007669"/>
    <property type="project" value="TreeGrafter"/>
</dbReference>
<dbReference type="Proteomes" id="UP000032545">
    <property type="component" value="Unassembled WGS sequence"/>
</dbReference>
<dbReference type="EMBL" id="JYFN01000125">
    <property type="protein sequence ID" value="KJE19329.1"/>
    <property type="molecule type" value="Genomic_DNA"/>
</dbReference>
<name>A0A0D8B5Y6_9ACTN</name>